<proteinExistence type="predicted"/>
<feature type="region of interest" description="Disordered" evidence="1">
    <location>
        <begin position="17"/>
        <end position="43"/>
    </location>
</feature>
<gene>
    <name evidence="2" type="primary">PEX5</name>
    <name evidence="2" type="ORF">QJS10_CPA09g00913</name>
</gene>
<feature type="compositionally biased region" description="Basic and acidic residues" evidence="1">
    <location>
        <begin position="17"/>
        <end position="26"/>
    </location>
</feature>
<accession>A0AAV9E6Q2</accession>
<name>A0AAV9E6Q2_ACOCL</name>
<reference evidence="2" key="1">
    <citation type="journal article" date="2023" name="Nat. Commun.">
        <title>Diploid and tetraploid genomes of Acorus and the evolution of monocots.</title>
        <authorList>
            <person name="Ma L."/>
            <person name="Liu K.W."/>
            <person name="Li Z."/>
            <person name="Hsiao Y.Y."/>
            <person name="Qi Y."/>
            <person name="Fu T."/>
            <person name="Tang G.D."/>
            <person name="Zhang D."/>
            <person name="Sun W.H."/>
            <person name="Liu D.K."/>
            <person name="Li Y."/>
            <person name="Chen G.Z."/>
            <person name="Liu X.D."/>
            <person name="Liao X.Y."/>
            <person name="Jiang Y.T."/>
            <person name="Yu X."/>
            <person name="Hao Y."/>
            <person name="Huang J."/>
            <person name="Zhao X.W."/>
            <person name="Ke S."/>
            <person name="Chen Y.Y."/>
            <person name="Wu W.L."/>
            <person name="Hsu J.L."/>
            <person name="Lin Y.F."/>
            <person name="Huang M.D."/>
            <person name="Li C.Y."/>
            <person name="Huang L."/>
            <person name="Wang Z.W."/>
            <person name="Zhao X."/>
            <person name="Zhong W.Y."/>
            <person name="Peng D.H."/>
            <person name="Ahmad S."/>
            <person name="Lan S."/>
            <person name="Zhang J.S."/>
            <person name="Tsai W.C."/>
            <person name="Van de Peer Y."/>
            <person name="Liu Z.J."/>
        </authorList>
    </citation>
    <scope>NUCLEOTIDE SEQUENCE</scope>
    <source>
        <strain evidence="2">CP</strain>
    </source>
</reference>
<organism evidence="2 3">
    <name type="scientific">Acorus calamus</name>
    <name type="common">Sweet flag</name>
    <dbReference type="NCBI Taxonomy" id="4465"/>
    <lineage>
        <taxon>Eukaryota</taxon>
        <taxon>Viridiplantae</taxon>
        <taxon>Streptophyta</taxon>
        <taxon>Embryophyta</taxon>
        <taxon>Tracheophyta</taxon>
        <taxon>Spermatophyta</taxon>
        <taxon>Magnoliopsida</taxon>
        <taxon>Liliopsida</taxon>
        <taxon>Acoraceae</taxon>
        <taxon>Acorus</taxon>
    </lineage>
</organism>
<dbReference type="Proteomes" id="UP001180020">
    <property type="component" value="Unassembled WGS sequence"/>
</dbReference>
<evidence type="ECO:0000313" key="3">
    <source>
        <dbReference type="Proteomes" id="UP001180020"/>
    </source>
</evidence>
<dbReference type="EMBL" id="JAUJYO010000009">
    <property type="protein sequence ID" value="KAK1308655.1"/>
    <property type="molecule type" value="Genomic_DNA"/>
</dbReference>
<evidence type="ECO:0000313" key="2">
    <source>
        <dbReference type="EMBL" id="KAK1308655.1"/>
    </source>
</evidence>
<evidence type="ECO:0000256" key="1">
    <source>
        <dbReference type="SAM" id="MobiDB-lite"/>
    </source>
</evidence>
<reference evidence="2" key="2">
    <citation type="submission" date="2023-06" db="EMBL/GenBank/DDBJ databases">
        <authorList>
            <person name="Ma L."/>
            <person name="Liu K.-W."/>
            <person name="Li Z."/>
            <person name="Hsiao Y.-Y."/>
            <person name="Qi Y."/>
            <person name="Fu T."/>
            <person name="Tang G."/>
            <person name="Zhang D."/>
            <person name="Sun W.-H."/>
            <person name="Liu D.-K."/>
            <person name="Li Y."/>
            <person name="Chen G.-Z."/>
            <person name="Liu X.-D."/>
            <person name="Liao X.-Y."/>
            <person name="Jiang Y.-T."/>
            <person name="Yu X."/>
            <person name="Hao Y."/>
            <person name="Huang J."/>
            <person name="Zhao X.-W."/>
            <person name="Ke S."/>
            <person name="Chen Y.-Y."/>
            <person name="Wu W.-L."/>
            <person name="Hsu J.-L."/>
            <person name="Lin Y.-F."/>
            <person name="Huang M.-D."/>
            <person name="Li C.-Y."/>
            <person name="Huang L."/>
            <person name="Wang Z.-W."/>
            <person name="Zhao X."/>
            <person name="Zhong W.-Y."/>
            <person name="Peng D.-H."/>
            <person name="Ahmad S."/>
            <person name="Lan S."/>
            <person name="Zhang J.-S."/>
            <person name="Tsai W.-C."/>
            <person name="Van De Peer Y."/>
            <person name="Liu Z.-J."/>
        </authorList>
    </citation>
    <scope>NUCLEOTIDE SEQUENCE</scope>
    <source>
        <strain evidence="2">CP</strain>
        <tissue evidence="2">Leaves</tissue>
    </source>
</reference>
<keyword evidence="3" id="KW-1185">Reference proteome</keyword>
<sequence>MQGILGGSMTALLVGKSEVHGPDGRDPPGNPASLLVQSPQFGPSHGVLHQAEGEKLLVHPFFPSVTLSHFLREEPDPRDGRDPTQSKLPFTVILVNLHSTNQHPHCRCPSTEHPPLMDLKDLNLKRNFASPNFPVFDRRRLNHRLVSACSLRRPSPEKAAILGGPPYLGPPPSNGATQVELDSSPQLKAVEGEQVKVGWPAWLAEHAGEAIWGWVPRWADLFERLDKVKTLLHSLDIADNWEDSYDSFLNEKVVISKQRSGSSRSAYIFCDMNPYVGHPNPLKEGQ</sequence>
<protein>
    <submittedName>
        <fullName evidence="2">Peroxisome biogenesis protein 5</fullName>
    </submittedName>
</protein>
<dbReference type="AlphaFoldDB" id="A0AAV9E6Q2"/>
<comment type="caution">
    <text evidence="2">The sequence shown here is derived from an EMBL/GenBank/DDBJ whole genome shotgun (WGS) entry which is preliminary data.</text>
</comment>